<dbReference type="PROSITE" id="PS51154">
    <property type="entry name" value="MACRO"/>
    <property type="match status" value="1"/>
</dbReference>
<dbReference type="SMART" id="SM00506">
    <property type="entry name" value="A1pp"/>
    <property type="match status" value="1"/>
</dbReference>
<dbReference type="PATRIC" id="fig|56193.3.peg.715"/>
<dbReference type="Gene3D" id="3.40.220.10">
    <property type="entry name" value="Leucine Aminopeptidase, subunit E, domain 1"/>
    <property type="match status" value="1"/>
</dbReference>
<name>A0A0M3AVA6_9SPHN</name>
<dbReference type="AlphaFoldDB" id="A0A0M3AVA6"/>
<dbReference type="RefSeq" id="WP_046762185.1">
    <property type="nucleotide sequence ID" value="NZ_LBIC01000001.1"/>
</dbReference>
<dbReference type="PANTHER" id="PTHR11106">
    <property type="entry name" value="GANGLIOSIDE INDUCED DIFFERENTIATION ASSOCIATED PROTEIN 2-RELATED"/>
    <property type="match status" value="1"/>
</dbReference>
<evidence type="ECO:0000313" key="3">
    <source>
        <dbReference type="Proteomes" id="UP000033874"/>
    </source>
</evidence>
<evidence type="ECO:0000259" key="1">
    <source>
        <dbReference type="PROSITE" id="PS51154"/>
    </source>
</evidence>
<dbReference type="EMBL" id="LBIC01000001">
    <property type="protein sequence ID" value="KKW93745.1"/>
    <property type="molecule type" value="Genomic_DNA"/>
</dbReference>
<dbReference type="GO" id="GO:0061463">
    <property type="term" value="F:O-acetyl-ADP-ribose deacetylase activity"/>
    <property type="evidence" value="ECO:0007669"/>
    <property type="project" value="TreeGrafter"/>
</dbReference>
<feature type="domain" description="Macro" evidence="1">
    <location>
        <begin position="1"/>
        <end position="175"/>
    </location>
</feature>
<organism evidence="2 3">
    <name type="scientific">Sphingobium chungbukense</name>
    <dbReference type="NCBI Taxonomy" id="56193"/>
    <lineage>
        <taxon>Bacteria</taxon>
        <taxon>Pseudomonadati</taxon>
        <taxon>Pseudomonadota</taxon>
        <taxon>Alphaproteobacteria</taxon>
        <taxon>Sphingomonadales</taxon>
        <taxon>Sphingomonadaceae</taxon>
        <taxon>Sphingobium</taxon>
    </lineage>
</organism>
<reference evidence="2 3" key="1">
    <citation type="submission" date="2015-04" db="EMBL/GenBank/DDBJ databases">
        <title>Genome sequence of aromatic hydrocarbons-degrading Sphingobium chungbukense DJ77.</title>
        <authorList>
            <person name="Kim Y.-C."/>
            <person name="Chae J.-C."/>
        </authorList>
    </citation>
    <scope>NUCLEOTIDE SEQUENCE [LARGE SCALE GENOMIC DNA]</scope>
    <source>
        <strain evidence="2 3">DJ77</strain>
    </source>
</reference>
<keyword evidence="3" id="KW-1185">Reference proteome</keyword>
<protein>
    <recommendedName>
        <fullName evidence="1">Macro domain-containing protein</fullName>
    </recommendedName>
</protein>
<dbReference type="Proteomes" id="UP000033874">
    <property type="component" value="Unassembled WGS sequence"/>
</dbReference>
<dbReference type="STRING" id="56193.YP76_03505"/>
<dbReference type="Pfam" id="PF01661">
    <property type="entry name" value="Macro"/>
    <property type="match status" value="1"/>
</dbReference>
<sequence>MIAGATRWDILTGDITRCATDAIVNAANSSLLGGGGVDGAIHRAAGPQLLAECRTLGGCPTGEARITAGYRLPARHVIHTVGPVWRGGDHGEPELLASCYRMSLALARDHQLRSIAFPAISTGVYAFPKEQAARIAAATVQAELQVGRDSFDSILFVCFDESTAALYEEAVGKLLD</sequence>
<accession>A0A0M3AVA6</accession>
<comment type="caution">
    <text evidence="2">The sequence shown here is derived from an EMBL/GenBank/DDBJ whole genome shotgun (WGS) entry which is preliminary data.</text>
</comment>
<dbReference type="CDD" id="cd02908">
    <property type="entry name" value="Macro_OAADPr_deacetylase"/>
    <property type="match status" value="1"/>
</dbReference>
<dbReference type="SUPFAM" id="SSF52949">
    <property type="entry name" value="Macro domain-like"/>
    <property type="match status" value="1"/>
</dbReference>
<proteinExistence type="predicted"/>
<evidence type="ECO:0000313" key="2">
    <source>
        <dbReference type="EMBL" id="KKW93745.1"/>
    </source>
</evidence>
<dbReference type="InterPro" id="IPR043472">
    <property type="entry name" value="Macro_dom-like"/>
</dbReference>
<gene>
    <name evidence="2" type="ORF">YP76_03505</name>
</gene>
<dbReference type="NCBIfam" id="NF001664">
    <property type="entry name" value="PRK00431.1-6"/>
    <property type="match status" value="1"/>
</dbReference>
<dbReference type="InterPro" id="IPR002589">
    <property type="entry name" value="Macro_dom"/>
</dbReference>
<dbReference type="PANTHER" id="PTHR11106:SF27">
    <property type="entry name" value="MACRO DOMAIN-CONTAINING PROTEIN"/>
    <property type="match status" value="1"/>
</dbReference>